<protein>
    <submittedName>
        <fullName evidence="2">Riorf105 protein</fullName>
    </submittedName>
</protein>
<dbReference type="EMBL" id="OOFM01000001">
    <property type="protein sequence ID" value="SPL61384.1"/>
    <property type="molecule type" value="Genomic_DNA"/>
</dbReference>
<evidence type="ECO:0000313" key="2">
    <source>
        <dbReference type="EMBL" id="SPL61384.1"/>
    </source>
</evidence>
<accession>A0A2P9HBC4</accession>
<dbReference type="Gene3D" id="2.20.140.10">
    <property type="entry name" value="WGR domain"/>
    <property type="match status" value="1"/>
</dbReference>
<name>A0A2P9HBC4_9HYPH</name>
<dbReference type="PROSITE" id="PS51977">
    <property type="entry name" value="WGR"/>
    <property type="match status" value="1"/>
</dbReference>
<reference evidence="3" key="1">
    <citation type="submission" date="2017-12" db="EMBL/GenBank/DDBJ databases">
        <authorList>
            <person name="Diaz M."/>
        </authorList>
    </citation>
    <scope>NUCLEOTIDE SEQUENCE [LARGE SCALE GENOMIC DNA]</scope>
    <source>
        <strain evidence="3">FI11154</strain>
    </source>
</reference>
<dbReference type="SMART" id="SM00773">
    <property type="entry name" value="WGR"/>
    <property type="match status" value="1"/>
</dbReference>
<organism evidence="2 3">
    <name type="scientific">Ochrobactrum soli</name>
    <dbReference type="NCBI Taxonomy" id="2448455"/>
    <lineage>
        <taxon>Bacteria</taxon>
        <taxon>Pseudomonadati</taxon>
        <taxon>Pseudomonadota</taxon>
        <taxon>Alphaproteobacteria</taxon>
        <taxon>Hyphomicrobiales</taxon>
        <taxon>Brucellaceae</taxon>
        <taxon>Brucella/Ochrobactrum group</taxon>
        <taxon>Ochrobactrum</taxon>
    </lineage>
</organism>
<dbReference type="RefSeq" id="WP_109365662.1">
    <property type="nucleotide sequence ID" value="NZ_OOFM01000001.1"/>
</dbReference>
<feature type="domain" description="WGR" evidence="1">
    <location>
        <begin position="5"/>
        <end position="80"/>
    </location>
</feature>
<dbReference type="AlphaFoldDB" id="A0A2P9HBC4"/>
<dbReference type="InterPro" id="IPR036930">
    <property type="entry name" value="WGR_dom_sf"/>
</dbReference>
<evidence type="ECO:0000313" key="3">
    <source>
        <dbReference type="Proteomes" id="UP000246073"/>
    </source>
</evidence>
<dbReference type="Proteomes" id="UP000246073">
    <property type="component" value="Unassembled WGS sequence"/>
</dbReference>
<dbReference type="InterPro" id="IPR049809">
    <property type="entry name" value="YehF/YfeS-like_WGR"/>
</dbReference>
<evidence type="ECO:0000259" key="1">
    <source>
        <dbReference type="PROSITE" id="PS51977"/>
    </source>
</evidence>
<gene>
    <name evidence="2" type="ORF">OHAE_4176</name>
</gene>
<proteinExistence type="predicted"/>
<dbReference type="InterPro" id="IPR008893">
    <property type="entry name" value="WGR_domain"/>
</dbReference>
<dbReference type="Pfam" id="PF05406">
    <property type="entry name" value="WGR"/>
    <property type="match status" value="1"/>
</dbReference>
<sequence length="80" mass="9574">MIAQQFHLYVERTDPNKNMARYYAMHISYSLFGEPCLTRQWCRIGTSGQVKLQHFEQEAEAIKMFLTMARKKQSRGYRPR</sequence>
<dbReference type="SUPFAM" id="SSF142921">
    <property type="entry name" value="WGR domain-like"/>
    <property type="match status" value="1"/>
</dbReference>
<dbReference type="CDD" id="cd07996">
    <property type="entry name" value="WGR_MMR_like"/>
    <property type="match status" value="1"/>
</dbReference>